<dbReference type="EMBL" id="QGNW01000036">
    <property type="protein sequence ID" value="RVX10117.1"/>
    <property type="molecule type" value="Genomic_DNA"/>
</dbReference>
<reference evidence="2 3" key="1">
    <citation type="journal article" date="2018" name="PLoS Genet.">
        <title>Population sequencing reveals clonal diversity and ancestral inbreeding in the grapevine cultivar Chardonnay.</title>
        <authorList>
            <person name="Roach M.J."/>
            <person name="Johnson D.L."/>
            <person name="Bohlmann J."/>
            <person name="van Vuuren H.J."/>
            <person name="Jones S.J."/>
            <person name="Pretorius I.S."/>
            <person name="Schmidt S.A."/>
            <person name="Borneman A.R."/>
        </authorList>
    </citation>
    <scope>NUCLEOTIDE SEQUENCE [LARGE SCALE GENOMIC DNA]</scope>
    <source>
        <strain evidence="3">cv. Chardonnay</strain>
        <tissue evidence="2">Leaf</tissue>
    </source>
</reference>
<name>A0A438JMG3_VITVI</name>
<dbReference type="Gene3D" id="1.10.20.10">
    <property type="entry name" value="Histone, subunit A"/>
    <property type="match status" value="1"/>
</dbReference>
<dbReference type="InterPro" id="IPR009072">
    <property type="entry name" value="Histone-fold"/>
</dbReference>
<dbReference type="InterPro" id="IPR007125">
    <property type="entry name" value="H2A/H2B/H3"/>
</dbReference>
<gene>
    <name evidence="2" type="ORF">CK203_013003</name>
</gene>
<dbReference type="SUPFAM" id="SSF47113">
    <property type="entry name" value="Histone-fold"/>
    <property type="match status" value="1"/>
</dbReference>
<dbReference type="Pfam" id="PF00125">
    <property type="entry name" value="Histone"/>
    <property type="match status" value="1"/>
</dbReference>
<dbReference type="GO" id="GO:0003677">
    <property type="term" value="F:DNA binding"/>
    <property type="evidence" value="ECO:0007669"/>
    <property type="project" value="InterPro"/>
</dbReference>
<evidence type="ECO:0000313" key="2">
    <source>
        <dbReference type="EMBL" id="RVX10117.1"/>
    </source>
</evidence>
<dbReference type="AlphaFoldDB" id="A0A438JMG3"/>
<proteinExistence type="predicted"/>
<comment type="caution">
    <text evidence="2">The sequence shown here is derived from an EMBL/GenBank/DDBJ whole genome shotgun (WGS) entry which is preliminary data.</text>
</comment>
<evidence type="ECO:0000259" key="1">
    <source>
        <dbReference type="Pfam" id="PF00125"/>
    </source>
</evidence>
<organism evidence="2 3">
    <name type="scientific">Vitis vinifera</name>
    <name type="common">Grape</name>
    <dbReference type="NCBI Taxonomy" id="29760"/>
    <lineage>
        <taxon>Eukaryota</taxon>
        <taxon>Viridiplantae</taxon>
        <taxon>Streptophyta</taxon>
        <taxon>Embryophyta</taxon>
        <taxon>Tracheophyta</taxon>
        <taxon>Spermatophyta</taxon>
        <taxon>Magnoliopsida</taxon>
        <taxon>eudicotyledons</taxon>
        <taxon>Gunneridae</taxon>
        <taxon>Pentapetalae</taxon>
        <taxon>rosids</taxon>
        <taxon>Vitales</taxon>
        <taxon>Vitaceae</taxon>
        <taxon>Viteae</taxon>
        <taxon>Vitis</taxon>
    </lineage>
</organism>
<feature type="domain" description="Core Histone H2A/H2B/H3" evidence="1">
    <location>
        <begin position="62"/>
        <end position="88"/>
    </location>
</feature>
<protein>
    <recommendedName>
        <fullName evidence="1">Core Histone H2A/H2B/H3 domain-containing protein</fullName>
    </recommendedName>
</protein>
<sequence>MKRRPTAKLRNPFVVDANMVHIPKVFHANAATIDQTLVSPHKLFKTPDFLPCCFPHNRTGLAAEDYLVHLFEDAMLCAIHAKRVTLSKLMELACFHFA</sequence>
<accession>A0A438JMG3</accession>
<dbReference type="GO" id="GO:0046982">
    <property type="term" value="F:protein heterodimerization activity"/>
    <property type="evidence" value="ECO:0007669"/>
    <property type="project" value="InterPro"/>
</dbReference>
<dbReference type="Proteomes" id="UP000288805">
    <property type="component" value="Unassembled WGS sequence"/>
</dbReference>
<evidence type="ECO:0000313" key="3">
    <source>
        <dbReference type="Proteomes" id="UP000288805"/>
    </source>
</evidence>